<dbReference type="Proteomes" id="UP001243846">
    <property type="component" value="Unassembled WGS sequence"/>
</dbReference>
<keyword evidence="3" id="KW-1185">Reference proteome</keyword>
<evidence type="ECO:0000313" key="3">
    <source>
        <dbReference type="Proteomes" id="UP001243846"/>
    </source>
</evidence>
<sequence>MIGDVLRRWKHARRIAQAKAEILARPVAAGAAHGLPARLVVSLTSYPARFASLHLTLRSLLAQSLQPDEVVLWLDAGDEAKLPAEVRALSGLRIAVCPDWRSYKKIVPVLLEDPSAYVVTADDDVYYARDWLEQLVRHADAGVVGHRAHMITLDPAGLPLSYEDWSRNIASPETAPLIFPTGVGGVLYAPGVFHEDVAKPEIFTRLAPAADDVWLYWMHRLAGSRPAKIGGRFRITEWPGTQEQNLRSGNLAGKRRGCGRRKRQRPSHSRDDRGLRVSEVAFPDAAFPEQSRPKQTGRHEAGPFDVVPLSAP</sequence>
<name>A0ABT8D647_9RHOB</name>
<protein>
    <submittedName>
        <fullName evidence="2">Glycosyltransferase family 2 protein</fullName>
    </submittedName>
</protein>
<proteinExistence type="predicted"/>
<dbReference type="InterPro" id="IPR029044">
    <property type="entry name" value="Nucleotide-diphossugar_trans"/>
</dbReference>
<reference evidence="3" key="1">
    <citation type="journal article" date="2019" name="Int. J. Syst. Evol. Microbiol.">
        <title>The Global Catalogue of Microorganisms (GCM) 10K type strain sequencing project: providing services to taxonomists for standard genome sequencing and annotation.</title>
        <authorList>
            <consortium name="The Broad Institute Genomics Platform"/>
            <consortium name="The Broad Institute Genome Sequencing Center for Infectious Disease"/>
            <person name="Wu L."/>
            <person name="Ma J."/>
        </authorList>
    </citation>
    <scope>NUCLEOTIDE SEQUENCE [LARGE SCALE GENOMIC DNA]</scope>
    <source>
        <strain evidence="3">CECT 8482</strain>
    </source>
</reference>
<dbReference type="EMBL" id="JAUFRC010000001">
    <property type="protein sequence ID" value="MDN3710887.1"/>
    <property type="molecule type" value="Genomic_DNA"/>
</dbReference>
<accession>A0ABT8D647</accession>
<evidence type="ECO:0000256" key="1">
    <source>
        <dbReference type="SAM" id="MobiDB-lite"/>
    </source>
</evidence>
<comment type="caution">
    <text evidence="2">The sequence shown here is derived from an EMBL/GenBank/DDBJ whole genome shotgun (WGS) entry which is preliminary data.</text>
</comment>
<feature type="compositionally biased region" description="Basic residues" evidence="1">
    <location>
        <begin position="253"/>
        <end position="267"/>
    </location>
</feature>
<organism evidence="2 3">
    <name type="scientific">Paracoccus cavernae</name>
    <dbReference type="NCBI Taxonomy" id="1571207"/>
    <lineage>
        <taxon>Bacteria</taxon>
        <taxon>Pseudomonadati</taxon>
        <taxon>Pseudomonadota</taxon>
        <taxon>Alphaproteobacteria</taxon>
        <taxon>Rhodobacterales</taxon>
        <taxon>Paracoccaceae</taxon>
        <taxon>Paracoccus</taxon>
    </lineage>
</organism>
<feature type="region of interest" description="Disordered" evidence="1">
    <location>
        <begin position="244"/>
        <end position="312"/>
    </location>
</feature>
<evidence type="ECO:0000313" key="2">
    <source>
        <dbReference type="EMBL" id="MDN3710887.1"/>
    </source>
</evidence>
<gene>
    <name evidence="2" type="ORF">QWZ10_01935</name>
</gene>
<dbReference type="SUPFAM" id="SSF53448">
    <property type="entry name" value="Nucleotide-diphospho-sugar transferases"/>
    <property type="match status" value="1"/>
</dbReference>